<reference evidence="17" key="2">
    <citation type="submission" date="2025-08" db="UniProtKB">
        <authorList>
            <consortium name="Ensembl"/>
        </authorList>
    </citation>
    <scope>IDENTIFICATION</scope>
</reference>
<evidence type="ECO:0000256" key="1">
    <source>
        <dbReference type="ARBA" id="ARBA00004651"/>
    </source>
</evidence>
<dbReference type="GO" id="GO:1903053">
    <property type="term" value="P:regulation of extracellular matrix organization"/>
    <property type="evidence" value="ECO:0007669"/>
    <property type="project" value="Ensembl"/>
</dbReference>
<dbReference type="InterPro" id="IPR050173">
    <property type="entry name" value="ABC_transporter_C-like"/>
</dbReference>
<evidence type="ECO:0000256" key="14">
    <source>
        <dbReference type="SAM" id="Phobius"/>
    </source>
</evidence>
<feature type="domain" description="ABC transporter" evidence="15">
    <location>
        <begin position="1252"/>
        <end position="1481"/>
    </location>
</feature>
<reference evidence="18" key="1">
    <citation type="submission" date="2015-09" db="EMBL/GenBank/DDBJ databases">
        <authorList>
            <person name="Sai Rama Sridatta P."/>
        </authorList>
    </citation>
    <scope>NUCLEOTIDE SEQUENCE [LARGE SCALE GENOMIC DNA]</scope>
</reference>
<feature type="transmembrane region" description="Helical" evidence="14">
    <location>
        <begin position="533"/>
        <end position="560"/>
    </location>
</feature>
<feature type="transmembrane region" description="Helical" evidence="14">
    <location>
        <begin position="352"/>
        <end position="369"/>
    </location>
</feature>
<dbReference type="Proteomes" id="UP000314980">
    <property type="component" value="Unassembled WGS sequence"/>
</dbReference>
<feature type="transmembrane region" description="Helical" evidence="14">
    <location>
        <begin position="167"/>
        <end position="190"/>
    </location>
</feature>
<dbReference type="GO" id="GO:0005886">
    <property type="term" value="C:plasma membrane"/>
    <property type="evidence" value="ECO:0007669"/>
    <property type="project" value="UniProtKB-SubCell"/>
</dbReference>
<dbReference type="SUPFAM" id="SSF90123">
    <property type="entry name" value="ABC transporter transmembrane region"/>
    <property type="match status" value="2"/>
</dbReference>
<dbReference type="Pfam" id="PF00005">
    <property type="entry name" value="ABC_tran"/>
    <property type="match status" value="2"/>
</dbReference>
<feature type="transmembrane region" description="Helical" evidence="14">
    <location>
        <begin position="454"/>
        <end position="473"/>
    </location>
</feature>
<comment type="subcellular location">
    <subcellularLocation>
        <location evidence="1">Cell membrane</location>
        <topology evidence="1">Multi-pass membrane protein</topology>
    </subcellularLocation>
</comment>
<dbReference type="SUPFAM" id="SSF52540">
    <property type="entry name" value="P-loop containing nucleoside triphosphate hydrolases"/>
    <property type="match status" value="2"/>
</dbReference>
<evidence type="ECO:0000256" key="2">
    <source>
        <dbReference type="ARBA" id="ARBA00009726"/>
    </source>
</evidence>
<dbReference type="EC" id="7.6.2.3" evidence="12"/>
<feature type="transmembrane region" description="Helical" evidence="14">
    <location>
        <begin position="103"/>
        <end position="122"/>
    </location>
</feature>
<dbReference type="FunFam" id="3.40.50.300:FF:000074">
    <property type="entry name" value="Multidrug resistance-associated protein 5 isoform 1"/>
    <property type="match status" value="1"/>
</dbReference>
<keyword evidence="5 14" id="KW-0812">Transmembrane</keyword>
<dbReference type="GO" id="GO:0005524">
    <property type="term" value="F:ATP binding"/>
    <property type="evidence" value="ECO:0007669"/>
    <property type="project" value="UniProtKB-KW"/>
</dbReference>
<dbReference type="CDD" id="cd18603">
    <property type="entry name" value="ABC_6TM_MRP1_2_3_6_D2_like"/>
    <property type="match status" value="1"/>
</dbReference>
<dbReference type="InterPro" id="IPR011527">
    <property type="entry name" value="ABC1_TM_dom"/>
</dbReference>
<dbReference type="InterPro" id="IPR027417">
    <property type="entry name" value="P-loop_NTPase"/>
</dbReference>
<protein>
    <recommendedName>
        <fullName evidence="12">ABC-type glutathione-S-conjugate transporter</fullName>
        <ecNumber evidence="12">7.6.2.3</ecNumber>
    </recommendedName>
</protein>
<name>A0A4W6C406_LATCA</name>
<feature type="transmembrane region" description="Helical" evidence="14">
    <location>
        <begin position="572"/>
        <end position="594"/>
    </location>
</feature>
<dbReference type="SMART" id="SM00382">
    <property type="entry name" value="AAA"/>
    <property type="match status" value="2"/>
</dbReference>
<keyword evidence="8" id="KW-0067">ATP-binding</keyword>
<feature type="transmembrane region" description="Helical" evidence="14">
    <location>
        <begin position="313"/>
        <end position="332"/>
    </location>
</feature>
<reference evidence="17" key="3">
    <citation type="submission" date="2025-09" db="UniProtKB">
        <authorList>
            <consortium name="Ensembl"/>
        </authorList>
    </citation>
    <scope>IDENTIFICATION</scope>
</reference>
<dbReference type="InParanoid" id="A0A4W6C406"/>
<evidence type="ECO:0000256" key="10">
    <source>
        <dbReference type="ARBA" id="ARBA00022989"/>
    </source>
</evidence>
<dbReference type="Pfam" id="PF00664">
    <property type="entry name" value="ABC_membrane"/>
    <property type="match status" value="2"/>
</dbReference>
<feature type="transmembrane region" description="Helical" evidence="14">
    <location>
        <begin position="35"/>
        <end position="57"/>
    </location>
</feature>
<dbReference type="FunFam" id="3.40.50.300:FF:000293">
    <property type="entry name" value="ATP binding cassette subfamily C member 1"/>
    <property type="match status" value="1"/>
</dbReference>
<dbReference type="STRING" id="8187.ENSLCAP00010005574"/>
<feature type="domain" description="ABC transporter" evidence="15">
    <location>
        <begin position="614"/>
        <end position="850"/>
    </location>
</feature>
<dbReference type="CDD" id="cd18595">
    <property type="entry name" value="ABC_6TM_MRP1_2_3_6_D1_like"/>
    <property type="match status" value="1"/>
</dbReference>
<sequence>MDAFCRLSGLDPLWDWNRTWYTANPDLTQCFQNTVLVWVPCIYLWLLAPFYCLHLYCHDRGRIQMSCLCTAKMVLGFLLASFGFVEFFYILLERSQEIQQHMVFLLSPIIRSMTVILALCIIQLERIRGCRSSVFLFLFWILAVVCSLVPLRAKIQLAMDEGIASDIVRYLAFFSYFTIQLAQLFLCCFADQPPVGKTVLEKNPCPVKDASFLSKILFWWFTGLVVKGYRTPLAAEDLWTLREEDTSHKIISELEQNWTAECAKLQKQEKALASGVALGSRLPDQAQLLRKLQKEQSSGFFLLRTLARKFGPYFLTGTLCIIFHDAFMFAIPQVLSLLLGFMRDEDAPLWKGYFYATLMFLLSCLQSLFNHQYMYTCFTVGMRVKTAVMGLVYRKSLVINSAARRTCTVGEIVNLVSADTQKLMDFVVYFNAVWLAPIEIALCLFFLWQHLGPSALAGIATVILIFPLNGFIAKKRSKLQEIQMKFMDGRIRLMNEILNGIKILKFYAWEKAFLEQVLGYREKELKALKKSQILYSISIASFNSSSFLIAFAMFGVYVMLDDRNVLDAQKVFVSMALINILKTPLSQLPFAISTTMQAVVSLRRLGKYLCSEELKVDNVSKAPLSSDGEDVMIENGTFSWSAEEHRKPNVQSYQEGLTGQFIPFGKSSLLSAMLGETEKRSGQVTVKGSVAYVPQQAWIQNATVQDNIIFGREKLKTWYHRVLEACALLPDLDILPAGDATEIGEKGLNLSGGQKQRVSLARAVYRKADVYLLDDPLSAVDAHVGQHIFDKVIGPKGVLRDKTRILVTHGMSFLPQADLILVLVDGEITESGSYQELLSRHGAFADFIHTFASTERKETGSRRSNARLSMVDFMPFSRDLSQEQLIGGDTTNTNLQNMEPVSETDQEQVPEDLGKLTVVDKARTGRVRLEMYKKYFKTIGLAIIIPIVFLYAFQQGASLAYNYWLSMWADDPVVNGTQIDTDLKLTVFGALGFAQGIAIFGTTVAISICGIIASRHLHMDLLINVLRSPMSFFESTPSGNLLNRFAKEIDAIDCMVPDGLKMMLSYVFKLMEVCIIVLMATPFAAVIILASTVATSCQLRRLEAVSRSPIYTHFNETVQGASVIRAFGEQSRFILQANERVDFNQTSYFPRFVATRWLAVNLEFVGNGVVLAAAILSVMGKSTLSPGIVGLAVSHSLQVTGILSWIVRSWTDVENNIVSVERVNEYAETAKEASWTIEGSSLPTAWPQKGTIEFQDYGLQYRKGLELALKGITLHIREREKVGIVGRTGAGKSSLALGIFRILEAAKGKIFIDGKLSPVLNNSCCPLSQDPVLFSGSLRMNLDPFDTYTDEEVWSSLELAHLKNFVSNLPDKLNHECSEGGENLSLGQRQLVCLARALLRKTKILVLDEATAAVDLETDTLIQSTIRTQFEDCTVLTIAHRLNTIMDYTRVIVMDRGHISEMDSPTNLIAQRGQFYRMCREAGLV</sequence>
<dbReference type="CDD" id="cd03244">
    <property type="entry name" value="ABCC_MRP_domain2"/>
    <property type="match status" value="1"/>
</dbReference>
<dbReference type="PROSITE" id="PS50893">
    <property type="entry name" value="ABC_TRANSPORTER_2"/>
    <property type="match status" value="2"/>
</dbReference>
<dbReference type="PANTHER" id="PTHR24223:SF339">
    <property type="entry name" value="ATP-BINDING CASSETTE SUB-FAMILY C MEMBER 6"/>
    <property type="match status" value="1"/>
</dbReference>
<dbReference type="GO" id="GO:0140928">
    <property type="term" value="P:inhibition of non-skeletal tissue mineralization"/>
    <property type="evidence" value="ECO:0007669"/>
    <property type="project" value="Ensembl"/>
</dbReference>
<keyword evidence="10 14" id="KW-1133">Transmembrane helix</keyword>
<evidence type="ECO:0000256" key="6">
    <source>
        <dbReference type="ARBA" id="ARBA00022737"/>
    </source>
</evidence>
<keyword evidence="11 14" id="KW-0472">Membrane</keyword>
<dbReference type="Ensembl" id="ENSLCAT00010005709.1">
    <property type="protein sequence ID" value="ENSLCAP00010005574.1"/>
    <property type="gene ID" value="ENSLCAG00010002541.1"/>
</dbReference>
<dbReference type="InterPro" id="IPR056227">
    <property type="entry name" value="TMD0_ABC"/>
</dbReference>
<proteinExistence type="inferred from homology"/>
<evidence type="ECO:0000256" key="4">
    <source>
        <dbReference type="ARBA" id="ARBA00022475"/>
    </source>
</evidence>
<dbReference type="FunFam" id="1.20.1560.10:FF:000001">
    <property type="entry name" value="ATP-binding cassette subfamily C member 1"/>
    <property type="match status" value="1"/>
</dbReference>
<dbReference type="GeneTree" id="ENSGT00940000165591"/>
<dbReference type="FunCoup" id="A0A4W6C406">
    <property type="interactions" value="596"/>
</dbReference>
<dbReference type="InterPro" id="IPR036640">
    <property type="entry name" value="ABC1_TM_sf"/>
</dbReference>
<dbReference type="GO" id="GO:0015431">
    <property type="term" value="F:ABC-type glutathione S-conjugate transporter activity"/>
    <property type="evidence" value="ECO:0007669"/>
    <property type="project" value="UniProtKB-EC"/>
</dbReference>
<keyword evidence="4" id="KW-1003">Cell membrane</keyword>
<accession>A0A4W6C406</accession>
<dbReference type="Gene3D" id="1.20.1560.10">
    <property type="entry name" value="ABC transporter type 1, transmembrane domain"/>
    <property type="match status" value="2"/>
</dbReference>
<evidence type="ECO:0000259" key="15">
    <source>
        <dbReference type="PROSITE" id="PS50893"/>
    </source>
</evidence>
<keyword evidence="6" id="KW-0677">Repeat</keyword>
<feature type="transmembrane region" description="Helical" evidence="14">
    <location>
        <begin position="993"/>
        <end position="1013"/>
    </location>
</feature>
<dbReference type="InterPro" id="IPR003439">
    <property type="entry name" value="ABC_transporter-like_ATP-bd"/>
</dbReference>
<feature type="transmembrane region" description="Helical" evidence="14">
    <location>
        <begin position="69"/>
        <end position="91"/>
    </location>
</feature>
<feature type="transmembrane region" description="Helical" evidence="14">
    <location>
        <begin position="935"/>
        <end position="953"/>
    </location>
</feature>
<feature type="domain" description="ABC transmembrane type-1" evidence="16">
    <location>
        <begin position="315"/>
        <end position="597"/>
    </location>
</feature>
<evidence type="ECO:0000256" key="11">
    <source>
        <dbReference type="ARBA" id="ARBA00023136"/>
    </source>
</evidence>
<evidence type="ECO:0000256" key="9">
    <source>
        <dbReference type="ARBA" id="ARBA00022967"/>
    </source>
</evidence>
<evidence type="ECO:0000313" key="17">
    <source>
        <dbReference type="Ensembl" id="ENSLCAP00010005574.1"/>
    </source>
</evidence>
<keyword evidence="18" id="KW-1185">Reference proteome</keyword>
<dbReference type="GO" id="GO:0016887">
    <property type="term" value="F:ATP hydrolysis activity"/>
    <property type="evidence" value="ECO:0007669"/>
    <property type="project" value="InterPro"/>
</dbReference>
<evidence type="ECO:0000256" key="7">
    <source>
        <dbReference type="ARBA" id="ARBA00022741"/>
    </source>
</evidence>
<dbReference type="InterPro" id="IPR003593">
    <property type="entry name" value="AAA+_ATPase"/>
</dbReference>
<evidence type="ECO:0000313" key="18">
    <source>
        <dbReference type="Proteomes" id="UP000314980"/>
    </source>
</evidence>
<keyword evidence="3" id="KW-0813">Transport</keyword>
<keyword evidence="9" id="KW-1278">Translocase</keyword>
<feature type="transmembrane region" description="Helical" evidence="14">
    <location>
        <begin position="1070"/>
        <end position="1090"/>
    </location>
</feature>
<feature type="transmembrane region" description="Helical" evidence="14">
    <location>
        <begin position="426"/>
        <end position="448"/>
    </location>
</feature>
<dbReference type="Gene3D" id="3.40.50.300">
    <property type="entry name" value="P-loop containing nucleotide triphosphate hydrolases"/>
    <property type="match status" value="2"/>
</dbReference>
<dbReference type="Pfam" id="PF24357">
    <property type="entry name" value="TMD0_ABC"/>
    <property type="match status" value="1"/>
</dbReference>
<dbReference type="NCBIfam" id="TIGR00957">
    <property type="entry name" value="MRP_assoc_pro"/>
    <property type="match status" value="1"/>
</dbReference>
<dbReference type="PROSITE" id="PS00211">
    <property type="entry name" value="ABC_TRANSPORTER_1"/>
    <property type="match status" value="2"/>
</dbReference>
<evidence type="ECO:0000256" key="5">
    <source>
        <dbReference type="ARBA" id="ARBA00022692"/>
    </source>
</evidence>
<dbReference type="PROSITE" id="PS50929">
    <property type="entry name" value="ABC_TM1F"/>
    <property type="match status" value="2"/>
</dbReference>
<dbReference type="GO" id="GO:0030500">
    <property type="term" value="P:regulation of bone mineralization"/>
    <property type="evidence" value="ECO:0007669"/>
    <property type="project" value="Ensembl"/>
</dbReference>
<evidence type="ECO:0000256" key="8">
    <source>
        <dbReference type="ARBA" id="ARBA00022840"/>
    </source>
</evidence>
<evidence type="ECO:0000256" key="3">
    <source>
        <dbReference type="ARBA" id="ARBA00022448"/>
    </source>
</evidence>
<dbReference type="PANTHER" id="PTHR24223">
    <property type="entry name" value="ATP-BINDING CASSETTE SUB-FAMILY C"/>
    <property type="match status" value="1"/>
</dbReference>
<evidence type="ECO:0000256" key="12">
    <source>
        <dbReference type="ARBA" id="ARBA00024220"/>
    </source>
</evidence>
<feature type="domain" description="ABC transmembrane type-1" evidence="16">
    <location>
        <begin position="947"/>
        <end position="1215"/>
    </location>
</feature>
<comment type="similarity">
    <text evidence="2">Belongs to the ABC transporter superfamily. ABCC family. Conjugate transporter (TC 3.A.1.208) subfamily.</text>
</comment>
<comment type="catalytic activity">
    <reaction evidence="13">
        <text>leukotriene C4(in) + ATP + H2O = leukotriene C4(out) + ADP + phosphate + H(+)</text>
        <dbReference type="Rhea" id="RHEA:38963"/>
        <dbReference type="ChEBI" id="CHEBI:15377"/>
        <dbReference type="ChEBI" id="CHEBI:15378"/>
        <dbReference type="ChEBI" id="CHEBI:30616"/>
        <dbReference type="ChEBI" id="CHEBI:43474"/>
        <dbReference type="ChEBI" id="CHEBI:57973"/>
        <dbReference type="ChEBI" id="CHEBI:456216"/>
    </reaction>
    <physiologicalReaction direction="left-to-right" evidence="13">
        <dbReference type="Rhea" id="RHEA:38964"/>
    </physiologicalReaction>
</comment>
<dbReference type="InterPro" id="IPR005292">
    <property type="entry name" value="MRP"/>
</dbReference>
<dbReference type="GO" id="GO:0043009">
    <property type="term" value="P:chordate embryonic development"/>
    <property type="evidence" value="ECO:0007669"/>
    <property type="project" value="Ensembl"/>
</dbReference>
<dbReference type="CDD" id="cd03250">
    <property type="entry name" value="ABCC_MRP_domain1"/>
    <property type="match status" value="1"/>
</dbReference>
<evidence type="ECO:0000256" key="13">
    <source>
        <dbReference type="ARBA" id="ARBA00047523"/>
    </source>
</evidence>
<evidence type="ECO:0000259" key="16">
    <source>
        <dbReference type="PROSITE" id="PS50929"/>
    </source>
</evidence>
<dbReference type="InterPro" id="IPR017871">
    <property type="entry name" value="ABC_transporter-like_CS"/>
</dbReference>
<feature type="transmembrane region" description="Helical" evidence="14">
    <location>
        <begin position="134"/>
        <end position="155"/>
    </location>
</feature>
<keyword evidence="7" id="KW-0547">Nucleotide-binding</keyword>
<organism evidence="17 18">
    <name type="scientific">Lates calcarifer</name>
    <name type="common">Barramundi</name>
    <name type="synonym">Holocentrus calcarifer</name>
    <dbReference type="NCBI Taxonomy" id="8187"/>
    <lineage>
        <taxon>Eukaryota</taxon>
        <taxon>Metazoa</taxon>
        <taxon>Chordata</taxon>
        <taxon>Craniata</taxon>
        <taxon>Vertebrata</taxon>
        <taxon>Euteleostomi</taxon>
        <taxon>Actinopterygii</taxon>
        <taxon>Neopterygii</taxon>
        <taxon>Teleostei</taxon>
        <taxon>Neoteleostei</taxon>
        <taxon>Acanthomorphata</taxon>
        <taxon>Carangaria</taxon>
        <taxon>Carangaria incertae sedis</taxon>
        <taxon>Centropomidae</taxon>
        <taxon>Lates</taxon>
    </lineage>
</organism>
<dbReference type="FunFam" id="1.20.1560.10:FF:000032">
    <property type="entry name" value="ATP-binding cassette sub-family C member 6"/>
    <property type="match status" value="1"/>
</dbReference>